<dbReference type="SUPFAM" id="SSF51905">
    <property type="entry name" value="FAD/NAD(P)-binding domain"/>
    <property type="match status" value="1"/>
</dbReference>
<gene>
    <name evidence="6" type="ORF">LTR62_003272</name>
</gene>
<dbReference type="InterPro" id="IPR002938">
    <property type="entry name" value="FAD-bd"/>
</dbReference>
<proteinExistence type="predicted"/>
<keyword evidence="4" id="KW-1133">Transmembrane helix</keyword>
<dbReference type="GO" id="GO:0005739">
    <property type="term" value="C:mitochondrion"/>
    <property type="evidence" value="ECO:0007669"/>
    <property type="project" value="TreeGrafter"/>
</dbReference>
<dbReference type="Gene3D" id="3.30.9.10">
    <property type="entry name" value="D-Amino Acid Oxidase, subunit A, domain 2"/>
    <property type="match status" value="1"/>
</dbReference>
<dbReference type="Proteomes" id="UP001310890">
    <property type="component" value="Unassembled WGS sequence"/>
</dbReference>
<evidence type="ECO:0000313" key="7">
    <source>
        <dbReference type="Proteomes" id="UP001310890"/>
    </source>
</evidence>
<dbReference type="EMBL" id="JAVRRL010000022">
    <property type="protein sequence ID" value="KAK5113645.1"/>
    <property type="molecule type" value="Genomic_DNA"/>
</dbReference>
<dbReference type="InterPro" id="IPR036188">
    <property type="entry name" value="FAD/NAD-bd_sf"/>
</dbReference>
<keyword evidence="4" id="KW-0812">Transmembrane</keyword>
<name>A0AAN7YKS6_9PEZI</name>
<dbReference type="InterPro" id="IPR051205">
    <property type="entry name" value="UbiH/COQ6_monooxygenase"/>
</dbReference>
<evidence type="ECO:0000256" key="4">
    <source>
        <dbReference type="SAM" id="Phobius"/>
    </source>
</evidence>
<dbReference type="Gene3D" id="3.50.50.60">
    <property type="entry name" value="FAD/NAD(P)-binding domain"/>
    <property type="match status" value="1"/>
</dbReference>
<dbReference type="PANTHER" id="PTHR43876:SF18">
    <property type="entry name" value="PUTATIVE (AFU_ORTHOLOGUE AFUA_3G09540)-RELATED"/>
    <property type="match status" value="1"/>
</dbReference>
<keyword evidence="1" id="KW-0285">Flavoprotein</keyword>
<reference evidence="6" key="1">
    <citation type="submission" date="2023-08" db="EMBL/GenBank/DDBJ databases">
        <title>Black Yeasts Isolated from many extreme environments.</title>
        <authorList>
            <person name="Coleine C."/>
            <person name="Stajich J.E."/>
            <person name="Selbmann L."/>
        </authorList>
    </citation>
    <scope>NUCLEOTIDE SEQUENCE</scope>
    <source>
        <strain evidence="6">CCFEE 5401</strain>
    </source>
</reference>
<dbReference type="PANTHER" id="PTHR43876">
    <property type="entry name" value="UBIQUINONE BIOSYNTHESIS MONOOXYGENASE COQ6, MITOCHONDRIAL"/>
    <property type="match status" value="1"/>
</dbReference>
<organism evidence="6 7">
    <name type="scientific">Meristemomyces frigidus</name>
    <dbReference type="NCBI Taxonomy" id="1508187"/>
    <lineage>
        <taxon>Eukaryota</taxon>
        <taxon>Fungi</taxon>
        <taxon>Dikarya</taxon>
        <taxon>Ascomycota</taxon>
        <taxon>Pezizomycotina</taxon>
        <taxon>Dothideomycetes</taxon>
        <taxon>Dothideomycetidae</taxon>
        <taxon>Mycosphaerellales</taxon>
        <taxon>Teratosphaeriaceae</taxon>
        <taxon>Meristemomyces</taxon>
    </lineage>
</organism>
<keyword evidence="2" id="KW-0274">FAD</keyword>
<accession>A0AAN7YKS6</accession>
<dbReference type="PRINTS" id="PR00420">
    <property type="entry name" value="RNGMNOXGNASE"/>
</dbReference>
<protein>
    <recommendedName>
        <fullName evidence="5">FAD-binding domain-containing protein</fullName>
    </recommendedName>
</protein>
<keyword evidence="4" id="KW-0472">Membrane</keyword>
<evidence type="ECO:0000259" key="5">
    <source>
        <dbReference type="Pfam" id="PF01494"/>
    </source>
</evidence>
<evidence type="ECO:0000256" key="2">
    <source>
        <dbReference type="ARBA" id="ARBA00022827"/>
    </source>
</evidence>
<evidence type="ECO:0000256" key="3">
    <source>
        <dbReference type="ARBA" id="ARBA00023002"/>
    </source>
</evidence>
<dbReference type="GO" id="GO:0016491">
    <property type="term" value="F:oxidoreductase activity"/>
    <property type="evidence" value="ECO:0007669"/>
    <property type="project" value="UniProtKB-KW"/>
</dbReference>
<evidence type="ECO:0000313" key="6">
    <source>
        <dbReference type="EMBL" id="KAK5113645.1"/>
    </source>
</evidence>
<keyword evidence="3" id="KW-0560">Oxidoreductase</keyword>
<sequence length="434" mass="47897">MSDQQFPGLSSVIIVGAGPSGLLLALLLAQLSPRPNITILDAAPTLNEAPRATHYGSPSIKLFRQVGILAEIRRDGYMPEKICWRKLSGERITGYDRSLLHDGGLDGDGLTVYWVGRLCALLERELKSRAGISVSWGHKVTALKCGLDPRDSSSSVAVEGPNGQITTLTADYVVGCDGGNSTIRRLMFGPRNFPGFSWDVPIVATNTMIDLDKFGWEDTQFIVHPEHWFMAARIQPHPDPAQNIWRISYGEKAGLTNEELMARQETKFSQMLPGCPQPRAYKILSKSPYRVHQRCVTKMRMGRVLLAADAAHLCNPFGGLGLTGGIVDVGALCQCLSGIHSGVCDDDILDIYCSVQRGKWHDIINPVSTANIRRLFLQDPEKALEEDEMLQLILRAETDLELSRQLQGAGNELIYDYTRHFHHGRGGVEGKARL</sequence>
<dbReference type="AlphaFoldDB" id="A0AAN7YKS6"/>
<dbReference type="Pfam" id="PF01494">
    <property type="entry name" value="FAD_binding_3"/>
    <property type="match status" value="1"/>
</dbReference>
<feature type="domain" description="FAD-binding" evidence="5">
    <location>
        <begin position="11"/>
        <end position="353"/>
    </location>
</feature>
<feature type="transmembrane region" description="Helical" evidence="4">
    <location>
        <begin position="6"/>
        <end position="29"/>
    </location>
</feature>
<evidence type="ECO:0000256" key="1">
    <source>
        <dbReference type="ARBA" id="ARBA00022630"/>
    </source>
</evidence>
<comment type="caution">
    <text evidence="6">The sequence shown here is derived from an EMBL/GenBank/DDBJ whole genome shotgun (WGS) entry which is preliminary data.</text>
</comment>
<dbReference type="GO" id="GO:0071949">
    <property type="term" value="F:FAD binding"/>
    <property type="evidence" value="ECO:0007669"/>
    <property type="project" value="InterPro"/>
</dbReference>